<protein>
    <submittedName>
        <fullName evidence="2">DUF4321 domain-containing protein</fullName>
    </submittedName>
</protein>
<feature type="transmembrane region" description="Helical" evidence="1">
    <location>
        <begin position="50"/>
        <end position="79"/>
    </location>
</feature>
<comment type="caution">
    <text evidence="2">The sequence shown here is derived from an EMBL/GenBank/DDBJ whole genome shotgun (WGS) entry which is preliminary data.</text>
</comment>
<dbReference type="EMBL" id="DTIN01000009">
    <property type="protein sequence ID" value="HFX12850.1"/>
    <property type="molecule type" value="Genomic_DNA"/>
</dbReference>
<keyword evidence="1" id="KW-1133">Transmembrane helix</keyword>
<organism evidence="2">
    <name type="scientific">Dictyoglomus thermophilum</name>
    <dbReference type="NCBI Taxonomy" id="14"/>
    <lineage>
        <taxon>Bacteria</taxon>
        <taxon>Pseudomonadati</taxon>
        <taxon>Dictyoglomota</taxon>
        <taxon>Dictyoglomia</taxon>
        <taxon>Dictyoglomales</taxon>
        <taxon>Dictyoglomaceae</taxon>
        <taxon>Dictyoglomus</taxon>
    </lineage>
</organism>
<reference evidence="2" key="1">
    <citation type="journal article" date="2020" name="mSystems">
        <title>Genome- and Community-Level Interaction Insights into Carbon Utilization and Element Cycling Functions of Hydrothermarchaeota in Hydrothermal Sediment.</title>
        <authorList>
            <person name="Zhou Z."/>
            <person name="Liu Y."/>
            <person name="Xu W."/>
            <person name="Pan J."/>
            <person name="Luo Z.H."/>
            <person name="Li M."/>
        </authorList>
    </citation>
    <scope>NUCLEOTIDE SEQUENCE [LARGE SCALE GENOMIC DNA]</scope>
    <source>
        <strain evidence="2">SpSt-81</strain>
    </source>
</reference>
<gene>
    <name evidence="2" type="ORF">ENW00_01665</name>
</gene>
<dbReference type="InterPro" id="IPR025470">
    <property type="entry name" value="DUF4321"/>
</dbReference>
<keyword evidence="1" id="KW-0472">Membrane</keyword>
<sequence length="81" mass="8886">MRRSKMSTKLLIFLIVLGLIVGGVIAEAFGDKLEFLKKGLNIGFSPVTLNMYFFTFTLGFDLKINLGGALGVLIVLLFCNI</sequence>
<dbReference type="AlphaFoldDB" id="A0A7C3MH03"/>
<evidence type="ECO:0000256" key="1">
    <source>
        <dbReference type="SAM" id="Phobius"/>
    </source>
</evidence>
<evidence type="ECO:0000313" key="2">
    <source>
        <dbReference type="EMBL" id="HFX12850.1"/>
    </source>
</evidence>
<accession>A0A7C3MH03</accession>
<name>A0A7C3MH03_DICTH</name>
<keyword evidence="1" id="KW-0812">Transmembrane</keyword>
<dbReference type="Pfam" id="PF14209">
    <property type="entry name" value="DUF4321"/>
    <property type="match status" value="1"/>
</dbReference>
<proteinExistence type="predicted"/>